<accession>A0A934MA30</accession>
<reference evidence="3" key="1">
    <citation type="submission" date="2020-12" db="EMBL/GenBank/DDBJ databases">
        <title>Bacterial taxonomy.</title>
        <authorList>
            <person name="Pan X."/>
        </authorList>
    </citation>
    <scope>NUCLEOTIDE SEQUENCE</scope>
    <source>
        <strain evidence="3">KCTC 52957</strain>
    </source>
</reference>
<feature type="region of interest" description="Disordered" evidence="1">
    <location>
        <begin position="633"/>
        <end position="665"/>
    </location>
</feature>
<evidence type="ECO:0000313" key="3">
    <source>
        <dbReference type="EMBL" id="MBJ3763187.1"/>
    </source>
</evidence>
<comment type="caution">
    <text evidence="3">The sequence shown here is derived from an EMBL/GenBank/DDBJ whole genome shotgun (WGS) entry which is preliminary data.</text>
</comment>
<evidence type="ECO:0000313" key="4">
    <source>
        <dbReference type="Proteomes" id="UP000642488"/>
    </source>
</evidence>
<evidence type="ECO:0008006" key="5">
    <source>
        <dbReference type="Google" id="ProtNLM"/>
    </source>
</evidence>
<dbReference type="RefSeq" id="WP_198916364.1">
    <property type="nucleotide sequence ID" value="NZ_JAEKPD010000009.1"/>
</dbReference>
<evidence type="ECO:0000256" key="2">
    <source>
        <dbReference type="SAM" id="SignalP"/>
    </source>
</evidence>
<keyword evidence="4" id="KW-1185">Reference proteome</keyword>
<name>A0A934MA30_9RHOB</name>
<dbReference type="AlphaFoldDB" id="A0A934MA30"/>
<evidence type="ECO:0000256" key="1">
    <source>
        <dbReference type="SAM" id="MobiDB-lite"/>
    </source>
</evidence>
<dbReference type="Proteomes" id="UP000642488">
    <property type="component" value="Unassembled WGS sequence"/>
</dbReference>
<feature type="chain" id="PRO_5036943327" description="Secreted protein" evidence="2">
    <location>
        <begin position="21"/>
        <end position="680"/>
    </location>
</feature>
<proteinExistence type="predicted"/>
<protein>
    <recommendedName>
        <fullName evidence="5">Secreted protein</fullName>
    </recommendedName>
</protein>
<organism evidence="3 4">
    <name type="scientific">Palleronia pontilimi</name>
    <dbReference type="NCBI Taxonomy" id="1964209"/>
    <lineage>
        <taxon>Bacteria</taxon>
        <taxon>Pseudomonadati</taxon>
        <taxon>Pseudomonadota</taxon>
        <taxon>Alphaproteobacteria</taxon>
        <taxon>Rhodobacterales</taxon>
        <taxon>Roseobacteraceae</taxon>
        <taxon>Palleronia</taxon>
    </lineage>
</organism>
<keyword evidence="2" id="KW-0732">Signal</keyword>
<feature type="signal peptide" evidence="2">
    <location>
        <begin position="1"/>
        <end position="20"/>
    </location>
</feature>
<dbReference type="EMBL" id="JAEKPD010000009">
    <property type="protein sequence ID" value="MBJ3763187.1"/>
    <property type="molecule type" value="Genomic_DNA"/>
</dbReference>
<sequence length="680" mass="73941">MRILTTIVLVAQAIGFAASAQEILVRTGEHATFTRIVADLPPGATWNLERDGKSLTLSTQQAASFDTRAVYQRIARTRVQRISGSEPGTLTVELACDCRVESLQQPNGWVVLDVIDDGSVVDATAGSQRNGFGPRLSMLDELRDTPIRLPRPDGPLPGPLSQALDQSDAAIDRRAAVDSARAQISEQFARGSAQGLVRARSLPTLSDPPPVQTEADDPVLDELQAGIPYPNMRVETQLDRDRPSSGATAPPKGVCLPGEMSDFATWGDEAAPFERIRTTLPQIYDENDRPDAEAHAALARAYLFATFTQEARAVLKNAPSDTPDRAFLLAIADSLDPASATTGLAKQIDCDSNAAVLAFLAEDGPLMADPDIVLRRLSNLPDPMRSYLEPRIAERFLDFNMREQAELIRNGYSRRESAPSAEASFVDAKLSDPQDGDIALALEPVVEERMPRAAEALQFVLSSRMARGEVPPDQMIEQALALSFETSDPERASLERTILQAFVRAGQFGRAIDELDRLRGRSRGPHDDIEREIFRAIADIPEDADFLRVMVPLADREITDDATRLAIVRRLMSQSLNSQAEQIIDASRAIPNREERLVRAAIAAEAGKPDIARSYLAGLEGDDVAEVLDRLEAAPPPPVAGAPVEPESLSPSRIPGIDRASTTLSRSAELRQELDALLDP</sequence>
<gene>
    <name evidence="3" type="ORF">ILP92_10565</name>
</gene>